<dbReference type="AlphaFoldDB" id="A0A761QI44"/>
<comment type="caution">
    <text evidence="1">The sequence shown here is derived from an EMBL/GenBank/DDBJ whole genome shotgun (WGS) entry which is preliminary data.</text>
</comment>
<name>A0A761QI44_SALER</name>
<reference evidence="1" key="2">
    <citation type="submission" date="2020-02" db="EMBL/GenBank/DDBJ databases">
        <authorList>
            <consortium name="NCBI Pathogen Detection Project"/>
        </authorList>
    </citation>
    <scope>NUCLEOTIDE SEQUENCE</scope>
    <source>
        <strain evidence="1">MA.S/20050497</strain>
    </source>
</reference>
<organism evidence="1">
    <name type="scientific">Salmonella enterica</name>
    <name type="common">Salmonella choleraesuis</name>
    <dbReference type="NCBI Taxonomy" id="28901"/>
    <lineage>
        <taxon>Bacteria</taxon>
        <taxon>Pseudomonadati</taxon>
        <taxon>Pseudomonadota</taxon>
        <taxon>Gammaproteobacteria</taxon>
        <taxon>Enterobacterales</taxon>
        <taxon>Enterobacteriaceae</taxon>
        <taxon>Salmonella</taxon>
    </lineage>
</organism>
<reference evidence="1" key="1">
    <citation type="journal article" date="2018" name="Genome Biol.">
        <title>SKESA: strategic k-mer extension for scrupulous assemblies.</title>
        <authorList>
            <person name="Souvorov A."/>
            <person name="Agarwala R."/>
            <person name="Lipman D.J."/>
        </authorList>
    </citation>
    <scope>NUCLEOTIDE SEQUENCE</scope>
    <source>
        <strain evidence="1">MA.S/20050497</strain>
    </source>
</reference>
<gene>
    <name evidence="1" type="ORF">G8Z18_004271</name>
</gene>
<protein>
    <submittedName>
        <fullName evidence="1">DUF1320 domain-containing protein</fullName>
    </submittedName>
</protein>
<dbReference type="EMBL" id="DAAXYS010000077">
    <property type="protein sequence ID" value="HAG3149556.1"/>
    <property type="molecule type" value="Genomic_DNA"/>
</dbReference>
<proteinExistence type="predicted"/>
<dbReference type="Pfam" id="PF07030">
    <property type="entry name" value="Phage_Mu_Gp36"/>
    <property type="match status" value="1"/>
</dbReference>
<sequence>MNYATVADMRARYRDDLLNSLLRRVGTAELDTEKLERALTDASALIEGYLSARYALPLSAIPRLLTQHCCAIAFYYLNDERATEQTTQRYKDALRWLNEVKNGDLQLGVDEDNLTPEGIDLPQMVADAPVFSRKQQGFI</sequence>
<accession>A0A761QI44</accession>
<evidence type="ECO:0000313" key="1">
    <source>
        <dbReference type="EMBL" id="HAG3149556.1"/>
    </source>
</evidence>
<dbReference type="InterPro" id="IPR009752">
    <property type="entry name" value="Phage_Mu_GpJ"/>
</dbReference>